<dbReference type="Gene3D" id="2.60.40.1180">
    <property type="entry name" value="Golgi alpha-mannosidase II"/>
    <property type="match status" value="2"/>
</dbReference>
<dbReference type="InterPro" id="IPR013780">
    <property type="entry name" value="Glyco_hydro_b"/>
</dbReference>
<dbReference type="PROSITE" id="PS51166">
    <property type="entry name" value="CBM20"/>
    <property type="match status" value="1"/>
</dbReference>
<dbReference type="Proteomes" id="UP000271624">
    <property type="component" value="Unassembled WGS sequence"/>
</dbReference>
<comment type="caution">
    <text evidence="5">The sequence shown here is derived from an EMBL/GenBank/DDBJ whole genome shotgun (WGS) entry which is preliminary data.</text>
</comment>
<evidence type="ECO:0000313" key="6">
    <source>
        <dbReference type="Proteomes" id="UP000271624"/>
    </source>
</evidence>
<keyword evidence="2" id="KW-0378">Hydrolase</keyword>
<dbReference type="Gene3D" id="3.20.20.80">
    <property type="entry name" value="Glycosidases"/>
    <property type="match status" value="1"/>
</dbReference>
<dbReference type="Gene3D" id="2.60.40.10">
    <property type="entry name" value="Immunoglobulins"/>
    <property type="match status" value="1"/>
</dbReference>
<feature type="signal peptide" evidence="3">
    <location>
        <begin position="1"/>
        <end position="22"/>
    </location>
</feature>
<keyword evidence="3" id="KW-0732">Signal</keyword>
<dbReference type="CDD" id="cd06598">
    <property type="entry name" value="GH31_transferase_CtsZ"/>
    <property type="match status" value="1"/>
</dbReference>
<dbReference type="RefSeq" id="WP_127086519.1">
    <property type="nucleotide sequence ID" value="NZ_RSCL01000033.1"/>
</dbReference>
<dbReference type="Pfam" id="PF00686">
    <property type="entry name" value="CBM_20"/>
    <property type="match status" value="1"/>
</dbReference>
<keyword evidence="6" id="KW-1185">Reference proteome</keyword>
<accession>A0A433UU84</accession>
<gene>
    <name evidence="5" type="ORF">DSM106972_085030</name>
</gene>
<dbReference type="GO" id="GO:0005975">
    <property type="term" value="P:carbohydrate metabolic process"/>
    <property type="evidence" value="ECO:0007669"/>
    <property type="project" value="InterPro"/>
</dbReference>
<dbReference type="InterPro" id="IPR017853">
    <property type="entry name" value="GH"/>
</dbReference>
<dbReference type="InterPro" id="IPR051816">
    <property type="entry name" value="Glycosyl_Hydrolase_31"/>
</dbReference>
<dbReference type="Pfam" id="PF17137">
    <property type="entry name" value="DUF5110"/>
    <property type="match status" value="1"/>
</dbReference>
<keyword evidence="2" id="KW-0326">Glycosidase</keyword>
<evidence type="ECO:0000256" key="3">
    <source>
        <dbReference type="SAM" id="SignalP"/>
    </source>
</evidence>
<name>A0A433UU84_9CYAN</name>
<protein>
    <submittedName>
        <fullName evidence="5">Alpha-glucosidase</fullName>
    </submittedName>
</protein>
<dbReference type="InterPro" id="IPR033403">
    <property type="entry name" value="DUF5110"/>
</dbReference>
<dbReference type="Gene3D" id="2.60.40.1760">
    <property type="entry name" value="glycosyl hydrolase (family 31)"/>
    <property type="match status" value="1"/>
</dbReference>
<sequence length="1004" mass="113543">MKSISLLILSLLLSTFASPALAEVKRAKFSNSGQNLIVEILDNDLIHFEFSTKKDNDNSFDINTPLSTSPMIYRKNYPGPSVYSQNKNIIETSDIQVNVNQSSLCISLFDKVKKAALTTVCPQDLQQDWKGLTLAPEKIENVYGLGQQFKKLGTADGDWLSHGVREEQPKWQEQAHGNGFMPFGSAGMVGNVQFPIMYGLGKNNLNYALFLDNPYKQRWDFTNNPWKVQMWGEQIRFYIMTGKDLPDLRRDYLELVGKPLVPPKKAFGMWVSEFGYKNWNQVKTLRDGLRTDKFPVDGFVLDLQWFGGIIKDSPDSPMGKLDWDETSNDGNNFEFPNPASYISNFLQDGIGLVAIEEAYISKNTNTFAPMQGANLLAYNKTNNQCDASSQSAPVILKNWFGEAGMVDWSDKAAGEWVHENRRFPNLVQKGILGHWTDLGEPEKYDGNACYEGVEVAAGQRKNQHRDIHNLYNLFWNQSIYDGYFRHRNEINRRPFIVTRSGAPGTQRYGAAMWSGDIGSNLELLATHINSHMHMSFSGIDYYGSDIGGFRREGIPYNENHSGNLQYQAEMYTQWFANGAWFDVPVRPHTDNSFQTAKRYETSPNLVGYKQINLANTRQRYELTPYYYSLAYRAHLFAEPLIAPLVFYFQNDPVVRNMGNQKLIGKDIMVGVVAKHGEYERDIYLPKGQWINYHTNQWLNSSGEWLKSFPTYIDAILRLPTFVRSGAIIPLMHVDAETKNVLGAGNSKNDLILKVYPDERNSQFTLYEDDGSTISYTENKEPIYQTRTTDIKAVKSGNIATVNIEKAKGAYKGAIQQRNNIVQLVALNAKATAVTVNGTKLPQLNNKTEFEGADRGWYNAGDNLIIAKSGIIGAEQNKEFKFNLTSIPTTTSINFVCDNAWTKPGESIYVVGNQPQLGNWDTNKAKVLSPNVYHEYIYNPPPNHNGPGPKTPKWTGLISGLSLNTSIQWKCVKKLSDGKWQWQTGDNNQIQTKNITYSGSIKRKL</sequence>
<dbReference type="Pfam" id="PF01055">
    <property type="entry name" value="Glyco_hydro_31_2nd"/>
    <property type="match status" value="1"/>
</dbReference>
<feature type="domain" description="CBM20" evidence="4">
    <location>
        <begin position="884"/>
        <end position="1004"/>
    </location>
</feature>
<dbReference type="SUPFAM" id="SSF74650">
    <property type="entry name" value="Galactose mutarotase-like"/>
    <property type="match status" value="1"/>
</dbReference>
<dbReference type="SUPFAM" id="SSF51011">
    <property type="entry name" value="Glycosyl hydrolase domain"/>
    <property type="match status" value="1"/>
</dbReference>
<dbReference type="InterPro" id="IPR013784">
    <property type="entry name" value="Carb-bd-like_fold"/>
</dbReference>
<evidence type="ECO:0000259" key="4">
    <source>
        <dbReference type="PROSITE" id="PS51166"/>
    </source>
</evidence>
<reference evidence="5" key="1">
    <citation type="submission" date="2018-12" db="EMBL/GenBank/DDBJ databases">
        <authorList>
            <person name="Will S."/>
            <person name="Neumann-Schaal M."/>
            <person name="Henke P."/>
        </authorList>
    </citation>
    <scope>NUCLEOTIDE SEQUENCE</scope>
    <source>
        <strain evidence="5">PCC 7102</strain>
    </source>
</reference>
<dbReference type="PANTHER" id="PTHR43863:SF2">
    <property type="entry name" value="MALTASE-GLUCOAMYLASE"/>
    <property type="match status" value="1"/>
</dbReference>
<dbReference type="InterPro" id="IPR048395">
    <property type="entry name" value="Glyco_hydro_31_C"/>
</dbReference>
<evidence type="ECO:0000256" key="1">
    <source>
        <dbReference type="ARBA" id="ARBA00007806"/>
    </source>
</evidence>
<dbReference type="Pfam" id="PF21365">
    <property type="entry name" value="Glyco_hydro_31_3rd"/>
    <property type="match status" value="1"/>
</dbReference>
<dbReference type="InterPro" id="IPR002044">
    <property type="entry name" value="CBM20"/>
</dbReference>
<comment type="similarity">
    <text evidence="1 2">Belongs to the glycosyl hydrolase 31 family.</text>
</comment>
<evidence type="ECO:0000256" key="2">
    <source>
        <dbReference type="RuleBase" id="RU361185"/>
    </source>
</evidence>
<proteinExistence type="inferred from homology"/>
<organism evidence="5 6">
    <name type="scientific">Dulcicalothrix desertica PCC 7102</name>
    <dbReference type="NCBI Taxonomy" id="232991"/>
    <lineage>
        <taxon>Bacteria</taxon>
        <taxon>Bacillati</taxon>
        <taxon>Cyanobacteriota</taxon>
        <taxon>Cyanophyceae</taxon>
        <taxon>Nostocales</taxon>
        <taxon>Calotrichaceae</taxon>
        <taxon>Dulcicalothrix</taxon>
    </lineage>
</organism>
<dbReference type="InterPro" id="IPR000322">
    <property type="entry name" value="Glyco_hydro_31_TIM"/>
</dbReference>
<dbReference type="EMBL" id="RSCL01000033">
    <property type="protein sequence ID" value="RUS97400.1"/>
    <property type="molecule type" value="Genomic_DNA"/>
</dbReference>
<dbReference type="SUPFAM" id="SSF51445">
    <property type="entry name" value="(Trans)glycosidases"/>
    <property type="match status" value="1"/>
</dbReference>
<dbReference type="AlphaFoldDB" id="A0A433UU84"/>
<dbReference type="GO" id="GO:0004553">
    <property type="term" value="F:hydrolase activity, hydrolyzing O-glycosyl compounds"/>
    <property type="evidence" value="ECO:0007669"/>
    <property type="project" value="InterPro"/>
</dbReference>
<dbReference type="OrthoDB" id="9805159at2"/>
<dbReference type="SMART" id="SM01065">
    <property type="entry name" value="CBM_2"/>
    <property type="match status" value="1"/>
</dbReference>
<dbReference type="InterPro" id="IPR011013">
    <property type="entry name" value="Gal_mutarotase_sf_dom"/>
</dbReference>
<dbReference type="CDD" id="cd14752">
    <property type="entry name" value="GH31_N"/>
    <property type="match status" value="1"/>
</dbReference>
<dbReference type="GO" id="GO:2001070">
    <property type="term" value="F:starch binding"/>
    <property type="evidence" value="ECO:0007669"/>
    <property type="project" value="InterPro"/>
</dbReference>
<feature type="chain" id="PRO_5018986292" evidence="3">
    <location>
        <begin position="23"/>
        <end position="1004"/>
    </location>
</feature>
<reference evidence="5" key="2">
    <citation type="journal article" date="2019" name="Genome Biol. Evol.">
        <title>Day and night: Metabolic profiles and evolutionary relationships of six axenic non-marine cyanobacteria.</title>
        <authorList>
            <person name="Will S.E."/>
            <person name="Henke P."/>
            <person name="Boedeker C."/>
            <person name="Huang S."/>
            <person name="Brinkmann H."/>
            <person name="Rohde M."/>
            <person name="Jarek M."/>
            <person name="Friedl T."/>
            <person name="Seufert S."/>
            <person name="Schumacher M."/>
            <person name="Overmann J."/>
            <person name="Neumann-Schaal M."/>
            <person name="Petersen J."/>
        </authorList>
    </citation>
    <scope>NUCLEOTIDE SEQUENCE [LARGE SCALE GENOMIC DNA]</scope>
    <source>
        <strain evidence="5">PCC 7102</strain>
    </source>
</reference>
<dbReference type="InterPro" id="IPR013783">
    <property type="entry name" value="Ig-like_fold"/>
</dbReference>
<dbReference type="PANTHER" id="PTHR43863">
    <property type="entry name" value="HYDROLASE, PUTATIVE (AFU_ORTHOLOGUE AFUA_1G03140)-RELATED"/>
    <property type="match status" value="1"/>
</dbReference>
<dbReference type="SUPFAM" id="SSF49452">
    <property type="entry name" value="Starch-binding domain-like"/>
    <property type="match status" value="1"/>
</dbReference>
<evidence type="ECO:0000313" key="5">
    <source>
        <dbReference type="EMBL" id="RUS97400.1"/>
    </source>
</evidence>